<dbReference type="InterPro" id="IPR030678">
    <property type="entry name" value="Peptide/Ni-bd"/>
</dbReference>
<dbReference type="InterPro" id="IPR000914">
    <property type="entry name" value="SBP_5_dom"/>
</dbReference>
<dbReference type="STRING" id="1123308.GCA_000380085_01047"/>
<comment type="similarity">
    <text evidence="2">Belongs to the bacterial solute-binding protein 5 family.</text>
</comment>
<dbReference type="PANTHER" id="PTHR30290:SF10">
    <property type="entry name" value="PERIPLASMIC OLIGOPEPTIDE-BINDING PROTEIN-RELATED"/>
    <property type="match status" value="1"/>
</dbReference>
<evidence type="ECO:0000259" key="9">
    <source>
        <dbReference type="Pfam" id="PF00496"/>
    </source>
</evidence>
<dbReference type="GO" id="GO:1904680">
    <property type="term" value="F:peptide transmembrane transporter activity"/>
    <property type="evidence" value="ECO:0007669"/>
    <property type="project" value="TreeGrafter"/>
</dbReference>
<sequence>MKTKKWLALAGVTLLTVGALAACGGGSSKSSSGDTNNDTYSYVYGTDPETLDYLVDNHSTTSEIVTNLVDGLLENDQYGNFVPSIAEDWTVSKDGLTYTYKLRKDAKWFTSDGEEYADVTAHDFVAGVKYAADKNSSALYIIQNSIKGLDAYIKGETSDFSTVGVKAIDDHTVEYTLNAPEPFWNSKTTMGILFPVNEEFLKSQGDKFGIPTDPSTLLYNGAYLLSAITAKSSVEFTKNENYWDADKVSIENIKLTYDDGSNPENFIKNFTDGNYTMARVYPNTSSYSSVKEQYKDNIVYSQPGSATYYAMMNMGRTKYDHTSKTTDEEKASTKAALQNKDFRQAISFAFDRKTFNAQSVGEDGAEKGIRNMVVPADFVTVGEKDFASLVEEQIVSYGSEWENVQLDDAQDGIYNVEKAKAEFAKAKEALEKEGVKFPIKLDVPIDQANTVRVQQAQSLKKSIEDALGSENVQIDLQMLDEDAYLAATYYANNADQTDYDMSIASGWAPDFQDPSTYLDIFDTSKEGTMTYTIGINGGTNSEVAKKVGFDDYNALLAEASKETDLEKRYTTYAKAQAWLVDESVVIPYVSNYATPGVRKTVPFSVSYAAVGAKDDRFFKYLKLQDETVTVEQYDKAYETWKEEKAKSNAEAEKALADHVK</sequence>
<evidence type="ECO:0000256" key="7">
    <source>
        <dbReference type="SAM" id="Coils"/>
    </source>
</evidence>
<dbReference type="InterPro" id="IPR023765">
    <property type="entry name" value="SBP_5_CS"/>
</dbReference>
<organism evidence="10 11">
    <name type="scientific">Streptococcus merionis</name>
    <dbReference type="NCBI Taxonomy" id="400065"/>
    <lineage>
        <taxon>Bacteria</taxon>
        <taxon>Bacillati</taxon>
        <taxon>Bacillota</taxon>
        <taxon>Bacilli</taxon>
        <taxon>Lactobacillales</taxon>
        <taxon>Streptococcaceae</taxon>
        <taxon>Streptococcus</taxon>
    </lineage>
</organism>
<dbReference type="PANTHER" id="PTHR30290">
    <property type="entry name" value="PERIPLASMIC BINDING COMPONENT OF ABC TRANSPORTER"/>
    <property type="match status" value="1"/>
</dbReference>
<evidence type="ECO:0000256" key="3">
    <source>
        <dbReference type="ARBA" id="ARBA00022448"/>
    </source>
</evidence>
<dbReference type="PROSITE" id="PS01040">
    <property type="entry name" value="SBP_BACTERIAL_5"/>
    <property type="match status" value="1"/>
</dbReference>
<feature type="domain" description="Solute-binding protein family 5" evidence="9">
    <location>
        <begin position="81"/>
        <end position="526"/>
    </location>
</feature>
<comment type="subcellular location">
    <subcellularLocation>
        <location evidence="1">Cell membrane</location>
        <topology evidence="1">Lipid-anchor</topology>
    </subcellularLocation>
</comment>
<protein>
    <submittedName>
        <fullName evidence="10">Peptide ABC transporter periplasmic protein</fullName>
    </submittedName>
</protein>
<dbReference type="GO" id="GO:0015031">
    <property type="term" value="P:protein transport"/>
    <property type="evidence" value="ECO:0007669"/>
    <property type="project" value="UniProtKB-KW"/>
</dbReference>
<evidence type="ECO:0000313" key="10">
    <source>
        <dbReference type="EMBL" id="SNU90748.1"/>
    </source>
</evidence>
<feature type="coiled-coil region" evidence="7">
    <location>
        <begin position="630"/>
        <end position="657"/>
    </location>
</feature>
<dbReference type="KEGG" id="smen:SAMEA4412692_1975"/>
<keyword evidence="11" id="KW-1185">Reference proteome</keyword>
<dbReference type="PIRSF" id="PIRSF002741">
    <property type="entry name" value="MppA"/>
    <property type="match status" value="1"/>
</dbReference>
<dbReference type="GO" id="GO:0042597">
    <property type="term" value="C:periplasmic space"/>
    <property type="evidence" value="ECO:0007669"/>
    <property type="project" value="UniProtKB-ARBA"/>
</dbReference>
<dbReference type="InterPro" id="IPR039424">
    <property type="entry name" value="SBP_5"/>
</dbReference>
<dbReference type="EMBL" id="LT906439">
    <property type="protein sequence ID" value="SNU90748.1"/>
    <property type="molecule type" value="Genomic_DNA"/>
</dbReference>
<proteinExistence type="inferred from homology"/>
<reference evidence="10 11" key="1">
    <citation type="submission" date="2017-06" db="EMBL/GenBank/DDBJ databases">
        <authorList>
            <consortium name="Pathogen Informatics"/>
        </authorList>
    </citation>
    <scope>NUCLEOTIDE SEQUENCE [LARGE SCALE GENOMIC DNA]</scope>
    <source>
        <strain evidence="10 11">NCTC13788</strain>
    </source>
</reference>
<dbReference type="CDD" id="cd08504">
    <property type="entry name" value="PBP2_OppA"/>
    <property type="match status" value="1"/>
</dbReference>
<dbReference type="Pfam" id="PF00496">
    <property type="entry name" value="SBP_bac_5"/>
    <property type="match status" value="1"/>
</dbReference>
<dbReference type="eggNOG" id="COG4166">
    <property type="taxonomic scope" value="Bacteria"/>
</dbReference>
<dbReference type="RefSeq" id="WP_018373619.1">
    <property type="nucleotide sequence ID" value="NZ_LT906439.1"/>
</dbReference>
<dbReference type="GO" id="GO:0043190">
    <property type="term" value="C:ATP-binding cassette (ABC) transporter complex"/>
    <property type="evidence" value="ECO:0007669"/>
    <property type="project" value="InterPro"/>
</dbReference>
<dbReference type="AlphaFoldDB" id="A0A239T0X3"/>
<feature type="signal peptide" evidence="8">
    <location>
        <begin position="1"/>
        <end position="21"/>
    </location>
</feature>
<evidence type="ECO:0000256" key="2">
    <source>
        <dbReference type="ARBA" id="ARBA00005695"/>
    </source>
</evidence>
<evidence type="ECO:0000313" key="11">
    <source>
        <dbReference type="Proteomes" id="UP000215185"/>
    </source>
</evidence>
<evidence type="ECO:0000256" key="5">
    <source>
        <dbReference type="ARBA" id="ARBA00022856"/>
    </source>
</evidence>
<evidence type="ECO:0000256" key="6">
    <source>
        <dbReference type="ARBA" id="ARBA00022927"/>
    </source>
</evidence>
<keyword evidence="3" id="KW-0813">Transport</keyword>
<accession>A0A239T0X3</accession>
<dbReference type="Gene3D" id="3.10.105.10">
    <property type="entry name" value="Dipeptide-binding Protein, Domain 3"/>
    <property type="match status" value="1"/>
</dbReference>
<dbReference type="OrthoDB" id="403896at2"/>
<evidence type="ECO:0000256" key="8">
    <source>
        <dbReference type="SAM" id="SignalP"/>
    </source>
</evidence>
<evidence type="ECO:0000256" key="1">
    <source>
        <dbReference type="ARBA" id="ARBA00004193"/>
    </source>
</evidence>
<keyword evidence="7" id="KW-0175">Coiled coil</keyword>
<dbReference type="Gene3D" id="3.90.76.10">
    <property type="entry name" value="Dipeptide-binding Protein, Domain 1"/>
    <property type="match status" value="1"/>
</dbReference>
<dbReference type="PROSITE" id="PS51257">
    <property type="entry name" value="PROKAR_LIPOPROTEIN"/>
    <property type="match status" value="1"/>
</dbReference>
<dbReference type="SUPFAM" id="SSF53850">
    <property type="entry name" value="Periplasmic binding protein-like II"/>
    <property type="match status" value="1"/>
</dbReference>
<feature type="chain" id="PRO_5011289190" evidence="8">
    <location>
        <begin position="22"/>
        <end position="660"/>
    </location>
</feature>
<keyword evidence="6" id="KW-0653">Protein transport</keyword>
<keyword evidence="4 8" id="KW-0732">Signal</keyword>
<name>A0A239T0X3_9STRE</name>
<dbReference type="GO" id="GO:0015833">
    <property type="term" value="P:peptide transport"/>
    <property type="evidence" value="ECO:0007669"/>
    <property type="project" value="UniProtKB-KW"/>
</dbReference>
<evidence type="ECO:0000256" key="4">
    <source>
        <dbReference type="ARBA" id="ARBA00022729"/>
    </source>
</evidence>
<gene>
    <name evidence="10" type="primary">sarA_1</name>
    <name evidence="10" type="ORF">SAMEA4412692_01975</name>
</gene>
<dbReference type="Gene3D" id="3.40.190.10">
    <property type="entry name" value="Periplasmic binding protein-like II"/>
    <property type="match status" value="1"/>
</dbReference>
<dbReference type="Proteomes" id="UP000215185">
    <property type="component" value="Chromosome 1"/>
</dbReference>
<keyword evidence="5" id="KW-0571">Peptide transport</keyword>